<keyword evidence="11" id="KW-0472">Membrane</keyword>
<dbReference type="GO" id="GO:0016020">
    <property type="term" value="C:membrane"/>
    <property type="evidence" value="ECO:0007669"/>
    <property type="project" value="UniProtKB-SubCell"/>
</dbReference>
<sequence>MVSRKSLPFVFMIAASLSLLLITFERLASWSTSKDQPYHATTALPADPPPLPRTRDPLCAGFPDTRGILLIMKTGASEAFARLPTQQLTALRCVADDVVVYSDMAQRVAGWDVRDGLADVLPEVRDQHADFDLYHRQQACDVDQDACVRQRGDSQATAAAGWGLDKYKNIHVAEHVWRERPGYDWYVFVDADTYVLWAGLAAWLRRLDHRDDHYLGSVALINNFPFGHGGSGYVLSAATMENFVGKNPGIANLWDSRTTNECCGDYVLAKAIKDMINVDVTQTWPTINGEKPTTMPYGPTHWCQPIVTMHHMNSEEISTFWDWEQRRGPGAPPVRMRDMYAAHVAPKLRARRDDWDNVSEDRYYVDRERQWDSYHQLRAKLGEPLSEVEAAAHRGPDECERACESLPGEECFQWRWRDGLCSVRGSFTLGWPVKRPENEAERLTSGWMIARIKQWIEAQGECGEMEWPAVEDPDATGQTG</sequence>
<comment type="pathway">
    <text evidence="2">Protein modification; protein glycosylation.</text>
</comment>
<keyword evidence="9" id="KW-0735">Signal-anchor</keyword>
<accession>A0AAD9MDG2</accession>
<evidence type="ECO:0000256" key="9">
    <source>
        <dbReference type="ARBA" id="ARBA00022968"/>
    </source>
</evidence>
<evidence type="ECO:0000256" key="11">
    <source>
        <dbReference type="ARBA" id="ARBA00023136"/>
    </source>
</evidence>
<dbReference type="Proteomes" id="UP001217918">
    <property type="component" value="Unassembled WGS sequence"/>
</dbReference>
<dbReference type="Gene3D" id="3.90.550.50">
    <property type="match status" value="1"/>
</dbReference>
<dbReference type="InterPro" id="IPR026050">
    <property type="entry name" value="C1GALT1/C1GALT1_chp1"/>
</dbReference>
<evidence type="ECO:0000256" key="3">
    <source>
        <dbReference type="ARBA" id="ARBA00006462"/>
    </source>
</evidence>
<name>A0AAD9MDG2_9PEZI</name>
<evidence type="ECO:0000256" key="7">
    <source>
        <dbReference type="ARBA" id="ARBA00022692"/>
    </source>
</evidence>
<keyword evidence="5" id="KW-0328">Glycosyltransferase</keyword>
<gene>
    <name evidence="13" type="ORF">P8C59_004417</name>
</gene>
<dbReference type="Pfam" id="PF02434">
    <property type="entry name" value="Fringe"/>
    <property type="match status" value="1"/>
</dbReference>
<reference evidence="13" key="1">
    <citation type="journal article" date="2023" name="Mol. Plant Microbe Interact.">
        <title>Elucidating the Obligate Nature and Biological Capacity of an Invasive Fungal Corn Pathogen.</title>
        <authorList>
            <person name="MacCready J.S."/>
            <person name="Roggenkamp E.M."/>
            <person name="Gdanetz K."/>
            <person name="Chilvers M.I."/>
        </authorList>
    </citation>
    <scope>NUCLEOTIDE SEQUENCE</scope>
    <source>
        <strain evidence="13">PM02</strain>
    </source>
</reference>
<keyword evidence="6" id="KW-0808">Transferase</keyword>
<dbReference type="GO" id="GO:0000166">
    <property type="term" value="F:nucleotide binding"/>
    <property type="evidence" value="ECO:0007669"/>
    <property type="project" value="UniProtKB-KW"/>
</dbReference>
<evidence type="ECO:0000256" key="5">
    <source>
        <dbReference type="ARBA" id="ARBA00022676"/>
    </source>
</evidence>
<evidence type="ECO:0000259" key="12">
    <source>
        <dbReference type="Pfam" id="PF02434"/>
    </source>
</evidence>
<evidence type="ECO:0000313" key="14">
    <source>
        <dbReference type="Proteomes" id="UP001217918"/>
    </source>
</evidence>
<evidence type="ECO:0000256" key="6">
    <source>
        <dbReference type="ARBA" id="ARBA00022679"/>
    </source>
</evidence>
<dbReference type="PANTHER" id="PTHR23033">
    <property type="entry name" value="BETA1,3-GALACTOSYLTRANSFERASE"/>
    <property type="match status" value="1"/>
</dbReference>
<keyword evidence="14" id="KW-1185">Reference proteome</keyword>
<dbReference type="AlphaFoldDB" id="A0AAD9MDG2"/>
<dbReference type="InterPro" id="IPR003378">
    <property type="entry name" value="Fringe-like_glycosylTrfase"/>
</dbReference>
<evidence type="ECO:0000256" key="8">
    <source>
        <dbReference type="ARBA" id="ARBA00022741"/>
    </source>
</evidence>
<dbReference type="FunFam" id="3.90.550.50:FF:000039">
    <property type="entry name" value="WGS project CABT00000000 data, contig 2.9"/>
    <property type="match status" value="1"/>
</dbReference>
<keyword evidence="8" id="KW-0547">Nucleotide-binding</keyword>
<evidence type="ECO:0000313" key="13">
    <source>
        <dbReference type="EMBL" id="KAK2069873.1"/>
    </source>
</evidence>
<evidence type="ECO:0000256" key="2">
    <source>
        <dbReference type="ARBA" id="ARBA00004922"/>
    </source>
</evidence>
<keyword evidence="7" id="KW-0812">Transmembrane</keyword>
<comment type="subcellular location">
    <subcellularLocation>
        <location evidence="1">Membrane</location>
        <topology evidence="1">Single-pass type II membrane protein</topology>
    </subcellularLocation>
</comment>
<dbReference type="GO" id="GO:0016263">
    <property type="term" value="F:glycoprotein-N-acetylgalactosamine 3-beta-galactosyltransferase activity"/>
    <property type="evidence" value="ECO:0007669"/>
    <property type="project" value="UniProtKB-EC"/>
</dbReference>
<evidence type="ECO:0000256" key="10">
    <source>
        <dbReference type="ARBA" id="ARBA00022989"/>
    </source>
</evidence>
<dbReference type="EC" id="2.4.1.122" evidence="4"/>
<dbReference type="EMBL" id="JAQQPM010000003">
    <property type="protein sequence ID" value="KAK2069873.1"/>
    <property type="molecule type" value="Genomic_DNA"/>
</dbReference>
<comment type="similarity">
    <text evidence="3">Belongs to the glycosyltransferase 31 family. Beta3-Gal-T subfamily.</text>
</comment>
<evidence type="ECO:0000256" key="1">
    <source>
        <dbReference type="ARBA" id="ARBA00004606"/>
    </source>
</evidence>
<feature type="domain" description="Fringe-like glycosyltransferase" evidence="12">
    <location>
        <begin position="182"/>
        <end position="282"/>
    </location>
</feature>
<keyword evidence="10" id="KW-1133">Transmembrane helix</keyword>
<dbReference type="PANTHER" id="PTHR23033:SF40">
    <property type="entry name" value="APPLE DOMAIN-CONTAINING PROTEIN"/>
    <property type="match status" value="1"/>
</dbReference>
<proteinExistence type="inferred from homology"/>
<organism evidence="13 14">
    <name type="scientific">Phyllachora maydis</name>
    <dbReference type="NCBI Taxonomy" id="1825666"/>
    <lineage>
        <taxon>Eukaryota</taxon>
        <taxon>Fungi</taxon>
        <taxon>Dikarya</taxon>
        <taxon>Ascomycota</taxon>
        <taxon>Pezizomycotina</taxon>
        <taxon>Sordariomycetes</taxon>
        <taxon>Sordariomycetidae</taxon>
        <taxon>Phyllachorales</taxon>
        <taxon>Phyllachoraceae</taxon>
        <taxon>Phyllachora</taxon>
    </lineage>
</organism>
<evidence type="ECO:0000256" key="4">
    <source>
        <dbReference type="ARBA" id="ARBA00012557"/>
    </source>
</evidence>
<comment type="caution">
    <text evidence="13">The sequence shown here is derived from an EMBL/GenBank/DDBJ whole genome shotgun (WGS) entry which is preliminary data.</text>
</comment>
<protein>
    <recommendedName>
        <fullName evidence="4">N-acetylgalactosaminide beta-1,3-galactosyltransferase</fullName>
        <ecNumber evidence="4">2.4.1.122</ecNumber>
    </recommendedName>
</protein>